<evidence type="ECO:0000313" key="1">
    <source>
        <dbReference type="EMBL" id="KAK4678765.1"/>
    </source>
</evidence>
<organism evidence="1 2">
    <name type="scientific">Podospora pseudoanserina</name>
    <dbReference type="NCBI Taxonomy" id="2609844"/>
    <lineage>
        <taxon>Eukaryota</taxon>
        <taxon>Fungi</taxon>
        <taxon>Dikarya</taxon>
        <taxon>Ascomycota</taxon>
        <taxon>Pezizomycotina</taxon>
        <taxon>Sordariomycetes</taxon>
        <taxon>Sordariomycetidae</taxon>
        <taxon>Sordariales</taxon>
        <taxon>Podosporaceae</taxon>
        <taxon>Podospora</taxon>
    </lineage>
</organism>
<gene>
    <name evidence="1" type="ORF">QC764_0058600</name>
</gene>
<sequence length="110" mass="12678">MSTKATLFDPEAVVTSLTIHFLYITLDFCPDVGPDPYRYWPRHSSTELLTFFTREDPILNDVDFLVAQLRWNLIEFDERNLPADREHKAGRLEGDIEGRGAGWEGYPSNC</sequence>
<accession>A0ABR0IEZ7</accession>
<dbReference type="GeneID" id="87961077"/>
<keyword evidence="2" id="KW-1185">Reference proteome</keyword>
<dbReference type="EMBL" id="JAFFHC010000003">
    <property type="protein sequence ID" value="KAK4678765.1"/>
    <property type="molecule type" value="Genomic_DNA"/>
</dbReference>
<name>A0ABR0IEZ7_9PEZI</name>
<comment type="caution">
    <text evidence="1">The sequence shown here is derived from an EMBL/GenBank/DDBJ whole genome shotgun (WGS) entry which is preliminary data.</text>
</comment>
<reference evidence="1 2" key="1">
    <citation type="journal article" date="2023" name="bioRxiv">
        <title>High-quality genome assemblies of four members of thePodospora anserinaspecies complex.</title>
        <authorList>
            <person name="Ament-Velasquez S.L."/>
            <person name="Vogan A.A."/>
            <person name="Wallerman O."/>
            <person name="Hartmann F."/>
            <person name="Gautier V."/>
            <person name="Silar P."/>
            <person name="Giraud T."/>
            <person name="Johannesson H."/>
        </authorList>
    </citation>
    <scope>NUCLEOTIDE SEQUENCE [LARGE SCALE GENOMIC DNA]</scope>
    <source>
        <strain evidence="1 2">CBS 124.78</strain>
    </source>
</reference>
<dbReference type="Proteomes" id="UP001323617">
    <property type="component" value="Unassembled WGS sequence"/>
</dbReference>
<proteinExistence type="predicted"/>
<dbReference type="RefSeq" id="XP_062802235.1">
    <property type="nucleotide sequence ID" value="XM_062940482.1"/>
</dbReference>
<evidence type="ECO:0000313" key="2">
    <source>
        <dbReference type="Proteomes" id="UP001323617"/>
    </source>
</evidence>
<protein>
    <submittedName>
        <fullName evidence="1">Uncharacterized protein</fullName>
    </submittedName>
</protein>